<evidence type="ECO:0000313" key="2">
    <source>
        <dbReference type="EMBL" id="GGJ22666.1"/>
    </source>
</evidence>
<protein>
    <submittedName>
        <fullName evidence="2">Uncharacterized protein</fullName>
    </submittedName>
</protein>
<dbReference type="AlphaFoldDB" id="A0A917KQX0"/>
<reference evidence="2" key="1">
    <citation type="journal article" date="2014" name="Int. J. Syst. Evol. Microbiol.">
        <title>Complete genome sequence of Corynebacterium casei LMG S-19264T (=DSM 44701T), isolated from a smear-ripened cheese.</title>
        <authorList>
            <consortium name="US DOE Joint Genome Institute (JGI-PGF)"/>
            <person name="Walter F."/>
            <person name="Albersmeier A."/>
            <person name="Kalinowski J."/>
            <person name="Ruckert C."/>
        </authorList>
    </citation>
    <scope>NUCLEOTIDE SEQUENCE</scope>
    <source>
        <strain evidence="2">CGMCC 1.3617</strain>
    </source>
</reference>
<evidence type="ECO:0000313" key="3">
    <source>
        <dbReference type="Proteomes" id="UP000661507"/>
    </source>
</evidence>
<gene>
    <name evidence="2" type="ORF">GCM10011320_32380</name>
</gene>
<proteinExistence type="predicted"/>
<dbReference type="EMBL" id="BMKW01000007">
    <property type="protein sequence ID" value="GGJ22666.1"/>
    <property type="molecule type" value="Genomic_DNA"/>
</dbReference>
<sequence length="98" mass="10022">MKNAEATAWSEAAFAASLIGVRAAVQRAMADLRSVARAGGNVEGARRALLAALPDLDRGCARLLLSATAATPTCMHEPPPRSVDPIPATGGMLGELTP</sequence>
<name>A0A917KQX0_9PROT</name>
<keyword evidence="3" id="KW-1185">Reference proteome</keyword>
<accession>A0A917KQX0</accession>
<reference evidence="2" key="2">
    <citation type="submission" date="2020-09" db="EMBL/GenBank/DDBJ databases">
        <authorList>
            <person name="Sun Q."/>
            <person name="Zhou Y."/>
        </authorList>
    </citation>
    <scope>NUCLEOTIDE SEQUENCE</scope>
    <source>
        <strain evidence="2">CGMCC 1.3617</strain>
    </source>
</reference>
<organism evidence="2 3">
    <name type="scientific">Neoroseomonas lacus</name>
    <dbReference type="NCBI Taxonomy" id="287609"/>
    <lineage>
        <taxon>Bacteria</taxon>
        <taxon>Pseudomonadati</taxon>
        <taxon>Pseudomonadota</taxon>
        <taxon>Alphaproteobacteria</taxon>
        <taxon>Acetobacterales</taxon>
        <taxon>Acetobacteraceae</taxon>
        <taxon>Neoroseomonas</taxon>
    </lineage>
</organism>
<dbReference type="RefSeq" id="WP_188968362.1">
    <property type="nucleotide sequence ID" value="NZ_BMKW01000007.1"/>
</dbReference>
<feature type="region of interest" description="Disordered" evidence="1">
    <location>
        <begin position="75"/>
        <end position="98"/>
    </location>
</feature>
<dbReference type="Proteomes" id="UP000661507">
    <property type="component" value="Unassembled WGS sequence"/>
</dbReference>
<comment type="caution">
    <text evidence="2">The sequence shown here is derived from an EMBL/GenBank/DDBJ whole genome shotgun (WGS) entry which is preliminary data.</text>
</comment>
<evidence type="ECO:0000256" key="1">
    <source>
        <dbReference type="SAM" id="MobiDB-lite"/>
    </source>
</evidence>